<proteinExistence type="predicted"/>
<dbReference type="Proteomes" id="UP000002027">
    <property type="component" value="Chromosome 2"/>
</dbReference>
<dbReference type="EMBL" id="CP001824">
    <property type="protein sequence ID" value="ACZ40694.1"/>
    <property type="molecule type" value="Genomic_DNA"/>
</dbReference>
<evidence type="ECO:0000313" key="3">
    <source>
        <dbReference type="EMBL" id="ACZ40694.1"/>
    </source>
</evidence>
<organism evidence="3 4">
    <name type="scientific">Sphaerobacter thermophilus (strain ATCC 49802 / DSM 20745 / KCCM 41009 / NCIMB 13125 / S 6022)</name>
    <dbReference type="NCBI Taxonomy" id="479434"/>
    <lineage>
        <taxon>Bacteria</taxon>
        <taxon>Pseudomonadati</taxon>
        <taxon>Thermomicrobiota</taxon>
        <taxon>Thermomicrobia</taxon>
        <taxon>Sphaerobacterales</taxon>
        <taxon>Sphaerobacterineae</taxon>
        <taxon>Sphaerobacteraceae</taxon>
        <taxon>Sphaerobacter</taxon>
    </lineage>
</organism>
<reference evidence="3 4" key="2">
    <citation type="journal article" date="2010" name="Stand. Genomic Sci.">
        <title>Complete genome sequence of Desulfohalobium retbaense type strain (HR(100)).</title>
        <authorList>
            <person name="Spring S."/>
            <person name="Nolan M."/>
            <person name="Lapidus A."/>
            <person name="Glavina Del Rio T."/>
            <person name="Copeland A."/>
            <person name="Tice H."/>
            <person name="Cheng J.F."/>
            <person name="Lucas S."/>
            <person name="Land M."/>
            <person name="Chen F."/>
            <person name="Bruce D."/>
            <person name="Goodwin L."/>
            <person name="Pitluck S."/>
            <person name="Ivanova N."/>
            <person name="Mavromatis K."/>
            <person name="Mikhailova N."/>
            <person name="Pati A."/>
            <person name="Chen A."/>
            <person name="Palaniappan K."/>
            <person name="Hauser L."/>
            <person name="Chang Y.J."/>
            <person name="Jeffries C.D."/>
            <person name="Munk C."/>
            <person name="Kiss H."/>
            <person name="Chain P."/>
            <person name="Han C."/>
            <person name="Brettin T."/>
            <person name="Detter J.C."/>
            <person name="Schuler E."/>
            <person name="Goker M."/>
            <person name="Rohde M."/>
            <person name="Bristow J."/>
            <person name="Eisen J.A."/>
            <person name="Markowitz V."/>
            <person name="Hugenholtz P."/>
            <person name="Kyrpides N.C."/>
            <person name="Klenk H.P."/>
        </authorList>
    </citation>
    <scope>NUCLEOTIDE SEQUENCE [LARGE SCALE GENOMIC DNA]</scope>
    <source>
        <strain evidence="4">ATCC 49802 / DSM 20745 / S 6022</strain>
    </source>
</reference>
<feature type="transmembrane region" description="Helical" evidence="2">
    <location>
        <begin position="109"/>
        <end position="128"/>
    </location>
</feature>
<reference evidence="4" key="1">
    <citation type="submission" date="2009-11" db="EMBL/GenBank/DDBJ databases">
        <title>The complete chromosome 2 of Sphaerobacter thermophilus DSM 20745.</title>
        <authorList>
            <person name="Lucas S."/>
            <person name="Copeland A."/>
            <person name="Lapidus A."/>
            <person name="Glavina del Rio T."/>
            <person name="Dalin E."/>
            <person name="Tice H."/>
            <person name="Bruce D."/>
            <person name="Goodwin L."/>
            <person name="Pitluck S."/>
            <person name="Kyrpides N."/>
            <person name="Mavromatis K."/>
            <person name="Ivanova N."/>
            <person name="Mikhailova N."/>
            <person name="LaButti K.M."/>
            <person name="Clum A."/>
            <person name="Sun H.I."/>
            <person name="Brettin T."/>
            <person name="Detter J.C."/>
            <person name="Han C."/>
            <person name="Larimer F."/>
            <person name="Land M."/>
            <person name="Hauser L."/>
            <person name="Markowitz V."/>
            <person name="Cheng J.F."/>
            <person name="Hugenholtz P."/>
            <person name="Woyke T."/>
            <person name="Wu D."/>
            <person name="Steenblock K."/>
            <person name="Schneider S."/>
            <person name="Pukall R."/>
            <person name="Goeker M."/>
            <person name="Klenk H.P."/>
            <person name="Eisen J.A."/>
        </authorList>
    </citation>
    <scope>NUCLEOTIDE SEQUENCE [LARGE SCALE GENOMIC DNA]</scope>
    <source>
        <strain evidence="4">ATCC 49802 / DSM 20745 / S 6022</strain>
    </source>
</reference>
<keyword evidence="2" id="KW-0472">Membrane</keyword>
<dbReference type="AlphaFoldDB" id="D1CA51"/>
<evidence type="ECO:0000256" key="1">
    <source>
        <dbReference type="SAM" id="MobiDB-lite"/>
    </source>
</evidence>
<dbReference type="RefSeq" id="WP_012873729.1">
    <property type="nucleotide sequence ID" value="NC_013524.1"/>
</dbReference>
<dbReference type="KEGG" id="sti:Sthe_3294"/>
<keyword evidence="2" id="KW-1133">Transmembrane helix</keyword>
<dbReference type="STRING" id="479434.Sthe_3294"/>
<feature type="transmembrane region" description="Helical" evidence="2">
    <location>
        <begin position="79"/>
        <end position="103"/>
    </location>
</feature>
<evidence type="ECO:0000313" key="4">
    <source>
        <dbReference type="Proteomes" id="UP000002027"/>
    </source>
</evidence>
<dbReference type="HOGENOM" id="CLU_1894868_0_0_0"/>
<dbReference type="InParanoid" id="D1CA51"/>
<keyword evidence="4" id="KW-1185">Reference proteome</keyword>
<accession>D1CA51</accession>
<feature type="region of interest" description="Disordered" evidence="1">
    <location>
        <begin position="1"/>
        <end position="23"/>
    </location>
</feature>
<evidence type="ECO:0000256" key="2">
    <source>
        <dbReference type="SAM" id="Phobius"/>
    </source>
</evidence>
<keyword evidence="2" id="KW-0812">Transmembrane</keyword>
<gene>
    <name evidence="3" type="ordered locus">Sthe_3294</name>
</gene>
<sequence>MSDHQHPVRRPPGDDPAQDDDALFLDPDEREESQAIVGTDPFVEEYLRSPYDPINAARMEGRLLGEVIRRPPRSRWMRAIAVLLGVALVAAGTLGIGVVLGGGPFDPTGLVMAIVFAVAGLGILWRVLGQPGVR</sequence>
<name>D1CA51_SPHTD</name>
<evidence type="ECO:0008006" key="5">
    <source>
        <dbReference type="Google" id="ProtNLM"/>
    </source>
</evidence>
<protein>
    <recommendedName>
        <fullName evidence="5">DUF2335 domain-containing protein</fullName>
    </recommendedName>
</protein>